<dbReference type="Pfam" id="PF01380">
    <property type="entry name" value="SIS"/>
    <property type="match status" value="1"/>
</dbReference>
<proteinExistence type="predicted"/>
<evidence type="ECO:0000256" key="1">
    <source>
        <dbReference type="ARBA" id="ARBA00023015"/>
    </source>
</evidence>
<dbReference type="PANTHER" id="PTHR30514:SF1">
    <property type="entry name" value="HTH-TYPE TRANSCRIPTIONAL REGULATOR HEXR-RELATED"/>
    <property type="match status" value="1"/>
</dbReference>
<dbReference type="InterPro" id="IPR001347">
    <property type="entry name" value="SIS_dom"/>
</dbReference>
<dbReference type="Proteomes" id="UP001179600">
    <property type="component" value="Chromosome"/>
</dbReference>
<evidence type="ECO:0000256" key="3">
    <source>
        <dbReference type="ARBA" id="ARBA00023163"/>
    </source>
</evidence>
<dbReference type="GO" id="GO:0003677">
    <property type="term" value="F:DNA binding"/>
    <property type="evidence" value="ECO:0007669"/>
    <property type="project" value="UniProtKB-KW"/>
</dbReference>
<dbReference type="GO" id="GO:1901135">
    <property type="term" value="P:carbohydrate derivative metabolic process"/>
    <property type="evidence" value="ECO:0007669"/>
    <property type="project" value="InterPro"/>
</dbReference>
<dbReference type="InterPro" id="IPR009057">
    <property type="entry name" value="Homeodomain-like_sf"/>
</dbReference>
<dbReference type="CDD" id="cd05013">
    <property type="entry name" value="SIS_RpiR"/>
    <property type="match status" value="1"/>
</dbReference>
<dbReference type="PROSITE" id="PS51071">
    <property type="entry name" value="HTH_RPIR"/>
    <property type="match status" value="1"/>
</dbReference>
<evidence type="ECO:0000313" key="7">
    <source>
        <dbReference type="Proteomes" id="UP001179600"/>
    </source>
</evidence>
<dbReference type="InterPro" id="IPR046348">
    <property type="entry name" value="SIS_dom_sf"/>
</dbReference>
<dbReference type="PROSITE" id="PS51464">
    <property type="entry name" value="SIS"/>
    <property type="match status" value="1"/>
</dbReference>
<dbReference type="InterPro" id="IPR047640">
    <property type="entry name" value="RpiR-like"/>
</dbReference>
<organism evidence="6 7">
    <name type="scientific">Vagococcus lutrae</name>
    <dbReference type="NCBI Taxonomy" id="81947"/>
    <lineage>
        <taxon>Bacteria</taxon>
        <taxon>Bacillati</taxon>
        <taxon>Bacillota</taxon>
        <taxon>Bacilli</taxon>
        <taxon>Lactobacillales</taxon>
        <taxon>Enterococcaceae</taxon>
        <taxon>Vagococcus</taxon>
    </lineage>
</organism>
<dbReference type="EMBL" id="CP116507">
    <property type="protein sequence ID" value="WCG22770.1"/>
    <property type="molecule type" value="Genomic_DNA"/>
</dbReference>
<dbReference type="GO" id="GO:0003700">
    <property type="term" value="F:DNA-binding transcription factor activity"/>
    <property type="evidence" value="ECO:0007669"/>
    <property type="project" value="InterPro"/>
</dbReference>
<dbReference type="Pfam" id="PF01418">
    <property type="entry name" value="HTH_6"/>
    <property type="match status" value="1"/>
</dbReference>
<evidence type="ECO:0000259" key="4">
    <source>
        <dbReference type="PROSITE" id="PS51071"/>
    </source>
</evidence>
<gene>
    <name evidence="6" type="ORF">PML95_00435</name>
</gene>
<reference evidence="6" key="1">
    <citation type="submission" date="2023-01" db="EMBL/GenBank/DDBJ databases">
        <title>Oxazolidinone resistance genes in florfenicol resistant enterococci from beef cattle and veal calves at slaughter.</title>
        <authorList>
            <person name="Biggel M."/>
        </authorList>
    </citation>
    <scope>NUCLEOTIDE SEQUENCE</scope>
    <source>
        <strain evidence="6">K204-1</strain>
    </source>
</reference>
<accession>A0AAE9XIN0</accession>
<dbReference type="InterPro" id="IPR000281">
    <property type="entry name" value="HTH_RpiR"/>
</dbReference>
<dbReference type="InterPro" id="IPR036388">
    <property type="entry name" value="WH-like_DNA-bd_sf"/>
</dbReference>
<dbReference type="GO" id="GO:0097367">
    <property type="term" value="F:carbohydrate derivative binding"/>
    <property type="evidence" value="ECO:0007669"/>
    <property type="project" value="InterPro"/>
</dbReference>
<dbReference type="SUPFAM" id="SSF46689">
    <property type="entry name" value="Homeodomain-like"/>
    <property type="match status" value="1"/>
</dbReference>
<name>A0AAE9XIN0_9ENTE</name>
<dbReference type="GeneID" id="72385818"/>
<keyword evidence="1" id="KW-0805">Transcription regulation</keyword>
<dbReference type="Gene3D" id="3.40.50.10490">
    <property type="entry name" value="Glucose-6-phosphate isomerase like protein, domain 1"/>
    <property type="match status" value="1"/>
</dbReference>
<dbReference type="AlphaFoldDB" id="A0AAE9XIN0"/>
<evidence type="ECO:0000256" key="2">
    <source>
        <dbReference type="ARBA" id="ARBA00023125"/>
    </source>
</evidence>
<dbReference type="Gene3D" id="1.10.10.10">
    <property type="entry name" value="Winged helix-like DNA-binding domain superfamily/Winged helix DNA-binding domain"/>
    <property type="match status" value="1"/>
</dbReference>
<dbReference type="InterPro" id="IPR035472">
    <property type="entry name" value="RpiR-like_SIS"/>
</dbReference>
<protein>
    <submittedName>
        <fullName evidence="6">MurR/RpiR family transcriptional regulator</fullName>
    </submittedName>
</protein>
<evidence type="ECO:0000313" key="6">
    <source>
        <dbReference type="EMBL" id="WCG22770.1"/>
    </source>
</evidence>
<feature type="domain" description="SIS" evidence="5">
    <location>
        <begin position="108"/>
        <end position="248"/>
    </location>
</feature>
<feature type="domain" description="HTH rpiR-type" evidence="4">
    <location>
        <begin position="1"/>
        <end position="74"/>
    </location>
</feature>
<dbReference type="PANTHER" id="PTHR30514">
    <property type="entry name" value="GLUCOKINASE"/>
    <property type="match status" value="1"/>
</dbReference>
<dbReference type="SUPFAM" id="SSF53697">
    <property type="entry name" value="SIS domain"/>
    <property type="match status" value="1"/>
</dbReference>
<keyword evidence="2" id="KW-0238">DNA-binding</keyword>
<keyword evidence="3" id="KW-0804">Transcription</keyword>
<sequence>MIDFLNSYDELTASEKKALKYMVDHTDEMPYMTIQQLANSAFVSKTVIINLCQKLGFSGFKEFKFFINQEMRTRIKQTHTDDISVKENMTKTMEKTLSLVLDEELQACATAMLNARNIFIMARGTSKPVCYYLEHLLFSLGLHCFFIKDYNLSESFTNLVTEEDVVILISLSGNTKKIMDTAKKVKMRKAKMISLTSFQSNALSSYADLNLYCHATEIDTRENDFISRIGFFMLIDLLVGTLIQQMKKSLLT</sequence>
<evidence type="ECO:0000259" key="5">
    <source>
        <dbReference type="PROSITE" id="PS51464"/>
    </source>
</evidence>
<dbReference type="RefSeq" id="WP_023606838.1">
    <property type="nucleotide sequence ID" value="NZ_CP090216.1"/>
</dbReference>